<dbReference type="Proteomes" id="UP000065261">
    <property type="component" value="Chromosome I"/>
</dbReference>
<sequence length="38" mass="4268">MLLILVNARELREVILTQKDSPHSAASNYSLKQSSIKL</sequence>
<gene>
    <name evidence="1" type="ORF">PTRA_a3378</name>
</gene>
<dbReference type="EMBL" id="CP011034">
    <property type="protein sequence ID" value="ALS34362.1"/>
    <property type="molecule type" value="Genomic_DNA"/>
</dbReference>
<reference evidence="1 2" key="1">
    <citation type="submission" date="2015-03" db="EMBL/GenBank/DDBJ databases">
        <authorList>
            <person name="Murphy D."/>
        </authorList>
    </citation>
    <scope>NUCLEOTIDE SEQUENCE [LARGE SCALE GENOMIC DNA]</scope>
    <source>
        <strain evidence="1 2">KMM 520</strain>
    </source>
</reference>
<evidence type="ECO:0000313" key="1">
    <source>
        <dbReference type="EMBL" id="ALS34362.1"/>
    </source>
</evidence>
<evidence type="ECO:0000313" key="2">
    <source>
        <dbReference type="Proteomes" id="UP000065261"/>
    </source>
</evidence>
<organism evidence="1">
    <name type="scientific">Pseudoalteromonas translucida KMM 520</name>
    <dbReference type="NCBI Taxonomy" id="1315283"/>
    <lineage>
        <taxon>Bacteria</taxon>
        <taxon>Pseudomonadati</taxon>
        <taxon>Pseudomonadota</taxon>
        <taxon>Gammaproteobacteria</taxon>
        <taxon>Alteromonadales</taxon>
        <taxon>Pseudoalteromonadaceae</taxon>
        <taxon>Pseudoalteromonas</taxon>
    </lineage>
</organism>
<dbReference type="AlphaFoldDB" id="A0A0U2WM14"/>
<protein>
    <submittedName>
        <fullName evidence="1">Uncharacterized protein</fullName>
    </submittedName>
</protein>
<dbReference type="PATRIC" id="fig|1315283.4.peg.2949"/>
<name>A0A0U2WM14_9GAMM</name>
<dbReference type="KEGG" id="ptn:PTRA_a3378"/>
<proteinExistence type="predicted"/>
<accession>A0A0U2WM14</accession>